<dbReference type="GO" id="GO:0003887">
    <property type="term" value="F:DNA-directed DNA polymerase activity"/>
    <property type="evidence" value="ECO:0007669"/>
    <property type="project" value="UniProtKB-UniRule"/>
</dbReference>
<name>A0A0M2NHU0_9FIRM</name>
<evidence type="ECO:0000256" key="6">
    <source>
        <dbReference type="HAMAP-Rule" id="MF_01113"/>
    </source>
</evidence>
<keyword evidence="6" id="KW-0479">Metal-binding</keyword>
<dbReference type="GO" id="GO:0000287">
    <property type="term" value="F:magnesium ion binding"/>
    <property type="evidence" value="ECO:0007669"/>
    <property type="project" value="UniProtKB-UniRule"/>
</dbReference>
<comment type="function">
    <text evidence="6">Poorly processive, error-prone DNA polymerase involved in untargeted mutagenesis. Copies undamaged DNA at stalled replication forks, which arise in vivo from mismatched or misaligned primer ends. These misaligned primers can be extended by PolIV. Exhibits no 3'-5' exonuclease (proofreading) activity. May be involved in translesional synthesis, in conjunction with the beta clamp from PolIII.</text>
</comment>
<keyword evidence="5 6" id="KW-0239">DNA-directed DNA polymerase</keyword>
<dbReference type="InterPro" id="IPR001126">
    <property type="entry name" value="UmuC"/>
</dbReference>
<dbReference type="GO" id="GO:0042276">
    <property type="term" value="P:error-prone translesion synthesis"/>
    <property type="evidence" value="ECO:0007669"/>
    <property type="project" value="TreeGrafter"/>
</dbReference>
<keyword evidence="6" id="KW-0235">DNA replication</keyword>
<feature type="binding site" evidence="6">
    <location>
        <position position="9"/>
    </location>
    <ligand>
        <name>Mg(2+)</name>
        <dbReference type="ChEBI" id="CHEBI:18420"/>
    </ligand>
</feature>
<keyword evidence="6 8" id="KW-0808">Transferase</keyword>
<organism evidence="8 9">
    <name type="scientific">Christensenella hongkongensis</name>
    <dbReference type="NCBI Taxonomy" id="270498"/>
    <lineage>
        <taxon>Bacteria</taxon>
        <taxon>Bacillati</taxon>
        <taxon>Bacillota</taxon>
        <taxon>Clostridia</taxon>
        <taxon>Christensenellales</taxon>
        <taxon>Christensenellaceae</taxon>
        <taxon>Christensenella</taxon>
    </lineage>
</organism>
<dbReference type="Pfam" id="PF00817">
    <property type="entry name" value="IMS"/>
    <property type="match status" value="1"/>
</dbReference>
<dbReference type="PATRIC" id="fig|270498.16.peg.1344"/>
<dbReference type="Proteomes" id="UP000034076">
    <property type="component" value="Unassembled WGS sequence"/>
</dbReference>
<dbReference type="CDD" id="cd03586">
    <property type="entry name" value="PolY_Pol_IV_kappa"/>
    <property type="match status" value="1"/>
</dbReference>
<dbReference type="GO" id="GO:0006281">
    <property type="term" value="P:DNA repair"/>
    <property type="evidence" value="ECO:0007669"/>
    <property type="project" value="UniProtKB-UniRule"/>
</dbReference>
<dbReference type="EMBL" id="LAYJ01000115">
    <property type="protein sequence ID" value="KKI49982.1"/>
    <property type="molecule type" value="Genomic_DNA"/>
</dbReference>
<dbReference type="Gene3D" id="1.10.150.20">
    <property type="entry name" value="5' to 3' exonuclease, C-terminal subdomain"/>
    <property type="match status" value="1"/>
</dbReference>
<reference evidence="8 9" key="1">
    <citation type="submission" date="2015-04" db="EMBL/GenBank/DDBJ databases">
        <title>Draft genome sequence of bacteremic isolate Catabacter hongkongensis type strain HKU16T.</title>
        <authorList>
            <person name="Lau S.K."/>
            <person name="Teng J.L."/>
            <person name="Huang Y."/>
            <person name="Curreem S.O."/>
            <person name="Tsui S.K."/>
            <person name="Woo P.C."/>
        </authorList>
    </citation>
    <scope>NUCLEOTIDE SEQUENCE [LARGE SCALE GENOMIC DNA]</scope>
    <source>
        <strain evidence="8 9">HKU16</strain>
    </source>
</reference>
<dbReference type="InterPro" id="IPR022880">
    <property type="entry name" value="DNApol_IV"/>
</dbReference>
<evidence type="ECO:0000256" key="3">
    <source>
        <dbReference type="ARBA" id="ARBA00022695"/>
    </source>
</evidence>
<dbReference type="InterPro" id="IPR043502">
    <property type="entry name" value="DNA/RNA_pol_sf"/>
</dbReference>
<dbReference type="Gene3D" id="3.30.1490.100">
    <property type="entry name" value="DNA polymerase, Y-family, little finger domain"/>
    <property type="match status" value="1"/>
</dbReference>
<comment type="catalytic activity">
    <reaction evidence="6">
        <text>DNA(n) + a 2'-deoxyribonucleoside 5'-triphosphate = DNA(n+1) + diphosphate</text>
        <dbReference type="Rhea" id="RHEA:22508"/>
        <dbReference type="Rhea" id="RHEA-COMP:17339"/>
        <dbReference type="Rhea" id="RHEA-COMP:17340"/>
        <dbReference type="ChEBI" id="CHEBI:33019"/>
        <dbReference type="ChEBI" id="CHEBI:61560"/>
        <dbReference type="ChEBI" id="CHEBI:173112"/>
        <dbReference type="EC" id="2.7.7.7"/>
    </reaction>
</comment>
<dbReference type="GO" id="GO:0005829">
    <property type="term" value="C:cytosol"/>
    <property type="evidence" value="ECO:0007669"/>
    <property type="project" value="TreeGrafter"/>
</dbReference>
<dbReference type="AlphaFoldDB" id="A0A0M2NHU0"/>
<evidence type="ECO:0000313" key="8">
    <source>
        <dbReference type="EMBL" id="KKI49982.1"/>
    </source>
</evidence>
<comment type="subunit">
    <text evidence="6">Monomer.</text>
</comment>
<dbReference type="PROSITE" id="PS50173">
    <property type="entry name" value="UMUC"/>
    <property type="match status" value="1"/>
</dbReference>
<comment type="subcellular location">
    <subcellularLocation>
        <location evidence="6">Cytoplasm</location>
    </subcellularLocation>
</comment>
<dbReference type="Gene3D" id="3.30.70.270">
    <property type="match status" value="1"/>
</dbReference>
<dbReference type="GO" id="GO:0006261">
    <property type="term" value="P:DNA-templated DNA replication"/>
    <property type="evidence" value="ECO:0007669"/>
    <property type="project" value="UniProtKB-UniRule"/>
</dbReference>
<evidence type="ECO:0000256" key="1">
    <source>
        <dbReference type="ARBA" id="ARBA00010945"/>
    </source>
</evidence>
<dbReference type="Gene3D" id="3.40.1170.60">
    <property type="match status" value="1"/>
</dbReference>
<dbReference type="SUPFAM" id="SSF56672">
    <property type="entry name" value="DNA/RNA polymerases"/>
    <property type="match status" value="1"/>
</dbReference>
<feature type="active site" evidence="6">
    <location>
        <position position="106"/>
    </location>
</feature>
<keyword evidence="6" id="KW-0238">DNA-binding</keyword>
<evidence type="ECO:0000313" key="9">
    <source>
        <dbReference type="Proteomes" id="UP000034076"/>
    </source>
</evidence>
<dbReference type="Pfam" id="PF11799">
    <property type="entry name" value="IMS_C"/>
    <property type="match status" value="1"/>
</dbReference>
<feature type="binding site" evidence="6">
    <location>
        <position position="105"/>
    </location>
    <ligand>
        <name>Mg(2+)</name>
        <dbReference type="ChEBI" id="CHEBI:18420"/>
    </ligand>
</feature>
<protein>
    <recommendedName>
        <fullName evidence="6">DNA polymerase IV</fullName>
        <shortName evidence="6">Pol IV</shortName>
        <ecNumber evidence="6">2.7.7.7</ecNumber>
    </recommendedName>
</protein>
<evidence type="ECO:0000256" key="4">
    <source>
        <dbReference type="ARBA" id="ARBA00022763"/>
    </source>
</evidence>
<keyword evidence="3 6" id="KW-0548">Nucleotidyltransferase</keyword>
<dbReference type="RefSeq" id="WP_046444403.1">
    <property type="nucleotide sequence ID" value="NZ_LAYJ01000115.1"/>
</dbReference>
<sequence length="413" mass="46753">MDRIILHSDLNSFYASVECLKNPELRNVPMAVGGSTSERHGIIYAKNELAKKAGVKTGQALWEAHQVCDGLVIVPPHMEEYIAISERVREIYNRFSCTIEPYGIDECWIDCTGSTKLFGSGVEIAQQIMDTVKREIGMTVSIGVSFNKIFAKFGSDYKKPAAITEITHENFKEIIWPCPVEDLFGIGRRRKKSLNWKGIYKIGEIARYERNHLVSWYGKVGGELWDAACGLDARPVSPYGYVPPIKSISSGITCTSDLVNAEEAKKVIYDRSVNISHKLRKHGLAARGIEISVRDINLHSWTFQGQIPYVTQAWHDIAEQAFILFCKRYRWSSPIRSLTVRAINLVSSTQPEQLSLLHDQEKRTKNEKLEKVMETIKKRFGKRAILPAMLLKDTKIPTDSPGELMKMPNMIYG</sequence>
<accession>A0A0M2NHU0</accession>
<keyword evidence="9" id="KW-1185">Reference proteome</keyword>
<dbReference type="PANTHER" id="PTHR11076">
    <property type="entry name" value="DNA REPAIR POLYMERASE UMUC / TRANSFERASE FAMILY MEMBER"/>
    <property type="match status" value="1"/>
</dbReference>
<keyword evidence="2 6" id="KW-0515">Mutator protein</keyword>
<dbReference type="OrthoDB" id="9808813at2"/>
<dbReference type="PANTHER" id="PTHR11076:SF35">
    <property type="entry name" value="DNA REPAIR PROTEIN HOMOLOG YOBH"/>
    <property type="match status" value="1"/>
</dbReference>
<comment type="similarity">
    <text evidence="1 6">Belongs to the DNA polymerase type-Y family.</text>
</comment>
<proteinExistence type="inferred from homology"/>
<evidence type="ECO:0000256" key="5">
    <source>
        <dbReference type="ARBA" id="ARBA00022932"/>
    </source>
</evidence>
<keyword evidence="6" id="KW-0234">DNA repair</keyword>
<dbReference type="InterPro" id="IPR050116">
    <property type="entry name" value="DNA_polymerase-Y"/>
</dbReference>
<feature type="domain" description="UmuC" evidence="7">
    <location>
        <begin position="5"/>
        <end position="187"/>
    </location>
</feature>
<keyword evidence="4 6" id="KW-0227">DNA damage</keyword>
<feature type="site" description="Substrate discrimination" evidence="6">
    <location>
        <position position="14"/>
    </location>
</feature>
<evidence type="ECO:0000259" key="7">
    <source>
        <dbReference type="PROSITE" id="PS50173"/>
    </source>
</evidence>
<keyword evidence="6" id="KW-0460">Magnesium</keyword>
<gene>
    <name evidence="6" type="primary">dinB</name>
    <name evidence="8" type="ORF">CHK_2598</name>
</gene>
<evidence type="ECO:0000256" key="2">
    <source>
        <dbReference type="ARBA" id="ARBA00022457"/>
    </source>
</evidence>
<dbReference type="SUPFAM" id="SSF100879">
    <property type="entry name" value="Lesion bypass DNA polymerase (Y-family), little finger domain"/>
    <property type="match status" value="1"/>
</dbReference>
<keyword evidence="6" id="KW-0963">Cytoplasm</keyword>
<dbReference type="EC" id="2.7.7.7" evidence="6"/>
<dbReference type="InterPro" id="IPR017961">
    <property type="entry name" value="DNA_pol_Y-fam_little_finger"/>
</dbReference>
<dbReference type="STRING" id="270498.CHK_2598"/>
<dbReference type="HAMAP" id="MF_01113">
    <property type="entry name" value="DNApol_IV"/>
    <property type="match status" value="1"/>
</dbReference>
<dbReference type="GO" id="GO:0009432">
    <property type="term" value="P:SOS response"/>
    <property type="evidence" value="ECO:0007669"/>
    <property type="project" value="TreeGrafter"/>
</dbReference>
<dbReference type="InterPro" id="IPR043128">
    <property type="entry name" value="Rev_trsase/Diguanyl_cyclase"/>
</dbReference>
<comment type="caution">
    <text evidence="8">The sequence shown here is derived from an EMBL/GenBank/DDBJ whole genome shotgun (WGS) entry which is preliminary data.</text>
</comment>
<dbReference type="GO" id="GO:0003684">
    <property type="term" value="F:damaged DNA binding"/>
    <property type="evidence" value="ECO:0007669"/>
    <property type="project" value="InterPro"/>
</dbReference>
<comment type="cofactor">
    <cofactor evidence="6">
        <name>Mg(2+)</name>
        <dbReference type="ChEBI" id="CHEBI:18420"/>
    </cofactor>
    <text evidence="6">Binds 2 magnesium ions per subunit.</text>
</comment>
<dbReference type="InterPro" id="IPR036775">
    <property type="entry name" value="DNA_pol_Y-fam_lit_finger_sf"/>
</dbReference>